<dbReference type="PANTHER" id="PTHR38019">
    <property type="entry name" value="KDA ANTIGEN P200, PUTATIVE-RELATED"/>
    <property type="match status" value="1"/>
</dbReference>
<evidence type="ECO:0000313" key="3">
    <source>
        <dbReference type="EMBL" id="CAE2324361.1"/>
    </source>
</evidence>
<feature type="compositionally biased region" description="Basic and acidic residues" evidence="2">
    <location>
        <begin position="528"/>
        <end position="547"/>
    </location>
</feature>
<accession>A0A7S4U6H7</accession>
<protein>
    <submittedName>
        <fullName evidence="3">Uncharacterized protein</fullName>
    </submittedName>
</protein>
<feature type="compositionally biased region" description="Basic and acidic residues" evidence="2">
    <location>
        <begin position="181"/>
        <end position="198"/>
    </location>
</feature>
<keyword evidence="1" id="KW-0175">Coiled coil</keyword>
<dbReference type="PANTHER" id="PTHR38019:SF1">
    <property type="entry name" value="N-ACETYLTRANSFERASE DOMAIN-CONTAINING PROTEIN"/>
    <property type="match status" value="1"/>
</dbReference>
<evidence type="ECO:0000256" key="2">
    <source>
        <dbReference type="SAM" id="MobiDB-lite"/>
    </source>
</evidence>
<name>A0A7S4U6H7_GUITH</name>
<reference evidence="3" key="1">
    <citation type="submission" date="2021-01" db="EMBL/GenBank/DDBJ databases">
        <authorList>
            <person name="Corre E."/>
            <person name="Pelletier E."/>
            <person name="Niang G."/>
            <person name="Scheremetjew M."/>
            <person name="Finn R."/>
            <person name="Kale V."/>
            <person name="Holt S."/>
            <person name="Cochrane G."/>
            <person name="Meng A."/>
            <person name="Brown T."/>
            <person name="Cohen L."/>
        </authorList>
    </citation>
    <scope>NUCLEOTIDE SEQUENCE</scope>
    <source>
        <strain evidence="3">CCMP 2712</strain>
    </source>
</reference>
<sequence>MSLHGCQEDSTITALLSSPRSLLACERQGYTPEQLLYRGEEEFHDAQAGREVSFLRFEHAELGRRRRLREVLNEYDMVCREDMRDGDDVRHQGLPSSLIQLSARSYEKEFEILKMKLREQIADVIREDLKKELERSSQHHHPRPSSPANDKSKGPAAGEGKSAKFKPPPLVRKQSENAARMQREREEQQKRNIQIKEERRLAALERKKHELQEENERKRTEFQLRLSSAQDALRDHQMKQEMMLDEKMKKNEVQRKKFEEERREEMEKRKHILQIRQDRVQQAISELDSREEVKISKLKQKEEEAGKRLQALRQNRGASSEQRRREAEYKEQRRQEILMRAEYDKEARKQHLIERQLQDEIQIQHQKEKKERERRLHVELERQRKQERMEAIERYRRMEEYKRKQQAERIDEETRAIQQRKSDMKRLHEFILAEKREREHLKKLMVDSVRHFAVTRVWSVPEEVSSEIDYNEIKSAIQEEFWSQRTGSHALRDQESRDVLKPAPPSTAPGHARQVFVTQEAEGSWSRGDTRDRLDHHPRLVDPREAQGRYLPPAPAPPLVQQQKQRPKSAHVSSTRVVLSNSGHPLNGIAPLAPHPDHREIEEGREREIRSFRQPAKKLRKKKRIKNGFAQTPLLPAPIMHVVESLRKIQNLELTRMIQLEEEQEKRREKMYEMAEDEDRTELKRIFEKERRRGAQEIMKMTAAHEEHLANLLTQHVR</sequence>
<dbReference type="EMBL" id="HBKN01037403">
    <property type="protein sequence ID" value="CAE2324361.1"/>
    <property type="molecule type" value="Transcribed_RNA"/>
</dbReference>
<gene>
    <name evidence="3" type="ORF">GTHE00462_LOCUS29326</name>
</gene>
<dbReference type="OMA" id="WIADTRA"/>
<feature type="region of interest" description="Disordered" evidence="2">
    <location>
        <begin position="291"/>
        <end position="333"/>
    </location>
</feature>
<feature type="compositionally biased region" description="Basic and acidic residues" evidence="2">
    <location>
        <begin position="490"/>
        <end position="500"/>
    </location>
</feature>
<feature type="compositionally biased region" description="Basic and acidic residues" evidence="2">
    <location>
        <begin position="321"/>
        <end position="333"/>
    </location>
</feature>
<evidence type="ECO:0000256" key="1">
    <source>
        <dbReference type="SAM" id="Coils"/>
    </source>
</evidence>
<feature type="coiled-coil region" evidence="1">
    <location>
        <begin position="363"/>
        <end position="390"/>
    </location>
</feature>
<feature type="compositionally biased region" description="Basic and acidic residues" evidence="2">
    <location>
        <begin position="291"/>
        <end position="307"/>
    </location>
</feature>
<dbReference type="AlphaFoldDB" id="A0A7S4U6H7"/>
<feature type="region of interest" description="Disordered" evidence="2">
    <location>
        <begin position="242"/>
        <end position="276"/>
    </location>
</feature>
<feature type="region of interest" description="Disordered" evidence="2">
    <location>
        <begin position="487"/>
        <end position="575"/>
    </location>
</feature>
<proteinExistence type="predicted"/>
<organism evidence="3">
    <name type="scientific">Guillardia theta</name>
    <name type="common">Cryptophyte</name>
    <name type="synonym">Cryptomonas phi</name>
    <dbReference type="NCBI Taxonomy" id="55529"/>
    <lineage>
        <taxon>Eukaryota</taxon>
        <taxon>Cryptophyceae</taxon>
        <taxon>Pyrenomonadales</taxon>
        <taxon>Geminigeraceae</taxon>
        <taxon>Guillardia</taxon>
    </lineage>
</organism>
<feature type="region of interest" description="Disordered" evidence="2">
    <location>
        <begin position="133"/>
        <end position="198"/>
    </location>
</feature>
<feature type="compositionally biased region" description="Basic and acidic residues" evidence="2">
    <location>
        <begin position="242"/>
        <end position="268"/>
    </location>
</feature>